<reference evidence="2 3" key="1">
    <citation type="submission" date="2019-11" db="EMBL/GenBank/DDBJ databases">
        <authorList>
            <person name="Dong K."/>
        </authorList>
    </citation>
    <scope>NUCLEOTIDE SEQUENCE [LARGE SCALE GENOMIC DNA]</scope>
    <source>
        <strain evidence="2 3">NBRC 112902</strain>
    </source>
</reference>
<sequence length="170" mass="18635">MTVQLSIRQVHGVHKGGTKEYTLTLVEGSMGKLLFRAWGPVGKSGDGKIELAKEDTLDAAVKDRRKGGYDMKYQPVSKITPDKLPAYLTRKHLTLLTDGYLSFLHEDLKLTDVPGAGGGSHSERAAMTDAILKATEEKRREEARVKAAAEEAEQAAALEEMKNAPFFGMF</sequence>
<keyword evidence="3" id="KW-1185">Reference proteome</keyword>
<dbReference type="RefSeq" id="WP_155041025.1">
    <property type="nucleotide sequence ID" value="NZ_WMIG01000013.1"/>
</dbReference>
<keyword evidence="1" id="KW-0175">Coiled coil</keyword>
<name>A0A844HU93_9RHOB</name>
<evidence type="ECO:0000256" key="1">
    <source>
        <dbReference type="SAM" id="Coils"/>
    </source>
</evidence>
<dbReference type="AlphaFoldDB" id="A0A844HU93"/>
<dbReference type="EMBL" id="WMIG01000013">
    <property type="protein sequence ID" value="MTH61082.1"/>
    <property type="molecule type" value="Genomic_DNA"/>
</dbReference>
<dbReference type="Proteomes" id="UP000449846">
    <property type="component" value="Unassembled WGS sequence"/>
</dbReference>
<gene>
    <name evidence="2" type="ORF">GL300_17885</name>
</gene>
<protein>
    <submittedName>
        <fullName evidence="2">Uncharacterized protein</fullName>
    </submittedName>
</protein>
<feature type="coiled-coil region" evidence="1">
    <location>
        <begin position="131"/>
        <end position="160"/>
    </location>
</feature>
<accession>A0A844HU93</accession>
<comment type="caution">
    <text evidence="2">The sequence shown here is derived from an EMBL/GenBank/DDBJ whole genome shotgun (WGS) entry which is preliminary data.</text>
</comment>
<organism evidence="2 3">
    <name type="scientific">Paracoccus litorisediminis</name>
    <dbReference type="NCBI Taxonomy" id="2006130"/>
    <lineage>
        <taxon>Bacteria</taxon>
        <taxon>Pseudomonadati</taxon>
        <taxon>Pseudomonadota</taxon>
        <taxon>Alphaproteobacteria</taxon>
        <taxon>Rhodobacterales</taxon>
        <taxon>Paracoccaceae</taxon>
        <taxon>Paracoccus</taxon>
    </lineage>
</organism>
<evidence type="ECO:0000313" key="2">
    <source>
        <dbReference type="EMBL" id="MTH61082.1"/>
    </source>
</evidence>
<evidence type="ECO:0000313" key="3">
    <source>
        <dbReference type="Proteomes" id="UP000449846"/>
    </source>
</evidence>
<proteinExistence type="predicted"/>